<comment type="caution">
    <text evidence="2">The sequence shown here is derived from an EMBL/GenBank/DDBJ whole genome shotgun (WGS) entry which is preliminary data.</text>
</comment>
<keyword evidence="1" id="KW-1133">Transmembrane helix</keyword>
<feature type="transmembrane region" description="Helical" evidence="1">
    <location>
        <begin position="32"/>
        <end position="60"/>
    </location>
</feature>
<dbReference type="EMBL" id="JBHTAG010000002">
    <property type="protein sequence ID" value="MFC7097169.1"/>
    <property type="molecule type" value="Genomic_DNA"/>
</dbReference>
<feature type="transmembrane region" description="Helical" evidence="1">
    <location>
        <begin position="365"/>
        <end position="386"/>
    </location>
</feature>
<dbReference type="PANTHER" id="PTHR35337:SF1">
    <property type="entry name" value="SLR1478 PROTEIN"/>
    <property type="match status" value="1"/>
</dbReference>
<dbReference type="AlphaFoldDB" id="A0ABD5WUD1"/>
<sequence length="539" mass="52822">MSRPSDGSRSVSGALSAAGRLLRDRPAVVLPAYLLAVGLTGAARVPVLVGLAVAVGSLAVTGRLERLVRAGVELQEAVRETDATGAGGLGGAGGGQGVPDPAVDAFGDAVANAVTPTVVAAVGLGVVGAFVVGYLARAVAAAVTYGTVWAGLDGRRPLVSGVRAAGRWRTFLGIALVRSVVTLVALGLPLFVGLNLAVSPVVLAQQDASAAAALAVLLVVALTGLGVVVVLVAAFLLVFAESAAVVDDRGAWGSIRASLGFVRRQPGQSVGFALVAVGAYVAVAVGVGVANAAGAGSLGGIVLPLLVAPFLDAGATALYAGVDDADGAAATDATDDDRPGVADRLRRGLALGWAELRGFLRSHPLSVMAALGLLTGGIAAGYALTAPYGLAAAGPTDVAGVFGAVAVGPFVTIAANNWLVSVGLAYGGVAFGLPAVSGLVFNGVLVGALAGVFDRTAFLALVAPHGVLELPVIAVAGGLGLHLGGVGWRAVRGRADAETVAGELERAAWVLVGIGILLVVASAIEAFLTPRIAAAVLGG</sequence>
<keyword evidence="3" id="KW-1185">Reference proteome</keyword>
<dbReference type="Proteomes" id="UP001596388">
    <property type="component" value="Unassembled WGS sequence"/>
</dbReference>
<feature type="transmembrane region" description="Helical" evidence="1">
    <location>
        <begin position="270"/>
        <end position="293"/>
    </location>
</feature>
<accession>A0ABD5WUD1</accession>
<feature type="transmembrane region" description="Helical" evidence="1">
    <location>
        <begin position="465"/>
        <end position="488"/>
    </location>
</feature>
<feature type="transmembrane region" description="Helical" evidence="1">
    <location>
        <begin position="508"/>
        <end position="528"/>
    </location>
</feature>
<evidence type="ECO:0000313" key="3">
    <source>
        <dbReference type="Proteomes" id="UP001596388"/>
    </source>
</evidence>
<feature type="transmembrane region" description="Helical" evidence="1">
    <location>
        <begin position="398"/>
        <end position="419"/>
    </location>
</feature>
<keyword evidence="1" id="KW-0472">Membrane</keyword>
<feature type="transmembrane region" description="Helical" evidence="1">
    <location>
        <begin position="171"/>
        <end position="192"/>
    </location>
</feature>
<evidence type="ECO:0000313" key="2">
    <source>
        <dbReference type="EMBL" id="MFC7097169.1"/>
    </source>
</evidence>
<dbReference type="Pfam" id="PF01944">
    <property type="entry name" value="SpoIIM"/>
    <property type="match status" value="1"/>
</dbReference>
<gene>
    <name evidence="2" type="ORF">ACFQKD_07610</name>
</gene>
<feature type="transmembrane region" description="Helical" evidence="1">
    <location>
        <begin position="212"/>
        <end position="239"/>
    </location>
</feature>
<reference evidence="2 3" key="1">
    <citation type="journal article" date="2019" name="Int. J. Syst. Evol. Microbiol.">
        <title>The Global Catalogue of Microorganisms (GCM) 10K type strain sequencing project: providing services to taxonomists for standard genome sequencing and annotation.</title>
        <authorList>
            <consortium name="The Broad Institute Genomics Platform"/>
            <consortium name="The Broad Institute Genome Sequencing Center for Infectious Disease"/>
            <person name="Wu L."/>
            <person name="Ma J."/>
        </authorList>
    </citation>
    <scope>NUCLEOTIDE SEQUENCE [LARGE SCALE GENOMIC DNA]</scope>
    <source>
        <strain evidence="2 3">DT55</strain>
    </source>
</reference>
<feature type="transmembrane region" description="Helical" evidence="1">
    <location>
        <begin position="431"/>
        <end position="453"/>
    </location>
</feature>
<protein>
    <submittedName>
        <fullName evidence="2">Stage II sporulation protein M</fullName>
    </submittedName>
</protein>
<name>A0ABD5WUD1_9EURY</name>
<dbReference type="GeneID" id="79268930"/>
<evidence type="ECO:0000256" key="1">
    <source>
        <dbReference type="SAM" id="Phobius"/>
    </source>
</evidence>
<proteinExistence type="predicted"/>
<dbReference type="RefSeq" id="WP_276238357.1">
    <property type="nucleotide sequence ID" value="NZ_CP119989.1"/>
</dbReference>
<organism evidence="2 3">
    <name type="scientific">Halobaculum marinum</name>
    <dbReference type="NCBI Taxonomy" id="3031996"/>
    <lineage>
        <taxon>Archaea</taxon>
        <taxon>Methanobacteriati</taxon>
        <taxon>Methanobacteriota</taxon>
        <taxon>Stenosarchaea group</taxon>
        <taxon>Halobacteria</taxon>
        <taxon>Halobacteriales</taxon>
        <taxon>Haloferacaceae</taxon>
        <taxon>Halobaculum</taxon>
    </lineage>
</organism>
<keyword evidence="1" id="KW-0812">Transmembrane</keyword>
<dbReference type="InterPro" id="IPR002798">
    <property type="entry name" value="SpoIIM-like"/>
</dbReference>
<dbReference type="PANTHER" id="PTHR35337">
    <property type="entry name" value="SLR1478 PROTEIN"/>
    <property type="match status" value="1"/>
</dbReference>